<protein>
    <submittedName>
        <fullName evidence="1">Uncharacterized protein</fullName>
    </submittedName>
</protein>
<evidence type="ECO:0000313" key="1">
    <source>
        <dbReference type="EMBL" id="OGM99146.1"/>
    </source>
</evidence>
<dbReference type="EMBL" id="MGIZ01000026">
    <property type="protein sequence ID" value="OGM99146.1"/>
    <property type="molecule type" value="Genomic_DNA"/>
</dbReference>
<proteinExistence type="predicted"/>
<dbReference type="Proteomes" id="UP000177594">
    <property type="component" value="Unassembled WGS sequence"/>
</dbReference>
<reference evidence="1 2" key="1">
    <citation type="journal article" date="2016" name="Nat. Commun.">
        <title>Thousands of microbial genomes shed light on interconnected biogeochemical processes in an aquifer system.</title>
        <authorList>
            <person name="Anantharaman K."/>
            <person name="Brown C.T."/>
            <person name="Hug L.A."/>
            <person name="Sharon I."/>
            <person name="Castelle C.J."/>
            <person name="Probst A.J."/>
            <person name="Thomas B.C."/>
            <person name="Singh A."/>
            <person name="Wilkins M.J."/>
            <person name="Karaoz U."/>
            <person name="Brodie E.L."/>
            <person name="Williams K.H."/>
            <person name="Hubbard S.S."/>
            <person name="Banfield J.F."/>
        </authorList>
    </citation>
    <scope>NUCLEOTIDE SEQUENCE [LARGE SCALE GENOMIC DNA]</scope>
</reference>
<comment type="caution">
    <text evidence="1">The sequence shown here is derived from an EMBL/GenBank/DDBJ whole genome shotgun (WGS) entry which is preliminary data.</text>
</comment>
<accession>A0A1F8EE67</accession>
<evidence type="ECO:0000313" key="2">
    <source>
        <dbReference type="Proteomes" id="UP000177594"/>
    </source>
</evidence>
<name>A0A1F8EE67_9BACT</name>
<sequence length="179" mass="20301">MSIGSLKKEGVIVLGLKLNKIVVADVLTTVSFTPAALMKNRLLTYLKDNSLEIFPYDEMTSYLNGQFEISGSGRYQNQTWGWRPLRAYDIGKSDLVDWSHRRKTANGKYVFETPYQAPIPGHILEIVRDISKTVSCVYFFVSDVPKMKKIRERVRPDPFLAATCSGLKEMIIVAAFRTT</sequence>
<dbReference type="AlphaFoldDB" id="A0A1F8EE67"/>
<organism evidence="1 2">
    <name type="scientific">Candidatus Yanofskybacteria bacterium RIFCSPHIGHO2_01_FULL_39_8b</name>
    <dbReference type="NCBI Taxonomy" id="1802659"/>
    <lineage>
        <taxon>Bacteria</taxon>
        <taxon>Candidatus Yanofskyibacteriota</taxon>
    </lineage>
</organism>
<gene>
    <name evidence="1" type="ORF">A2817_03115</name>
</gene>